<dbReference type="NCBIfam" id="NF047412">
    <property type="entry name" value="sig_GCG_CRPN_rpt"/>
    <property type="match status" value="1"/>
</dbReference>
<protein>
    <submittedName>
        <fullName evidence="2">Uncharacterized protein</fullName>
    </submittedName>
</protein>
<evidence type="ECO:0000256" key="1">
    <source>
        <dbReference type="SAM" id="SignalP"/>
    </source>
</evidence>
<dbReference type="EMBL" id="CP088147">
    <property type="protein sequence ID" value="UTU51963.1"/>
    <property type="molecule type" value="Genomic_DNA"/>
</dbReference>
<dbReference type="AlphaFoldDB" id="A0AB38TB02"/>
<proteinExistence type="predicted"/>
<keyword evidence="3" id="KW-1185">Reference proteome</keyword>
<feature type="chain" id="PRO_5044342532" evidence="1">
    <location>
        <begin position="25"/>
        <end position="95"/>
    </location>
</feature>
<dbReference type="Proteomes" id="UP001060070">
    <property type="component" value="Chromosome"/>
</dbReference>
<evidence type="ECO:0000313" key="3">
    <source>
        <dbReference type="Proteomes" id="UP001060070"/>
    </source>
</evidence>
<reference evidence="2 3" key="1">
    <citation type="journal article" date="2022" name="Microbiol. Resour. Announc.">
        <title>Complete Genome Sequence of Mesorhizobium ciceri Strain R30, a Rhizobium Used as a Commercial Inoculant for Chickpea in Argentina.</title>
        <authorList>
            <person name="Foresto E."/>
            <person name="Revale S."/>
            <person name="Primo E."/>
            <person name="Nievas F."/>
            <person name="Carezzano E."/>
            <person name="Puente M."/>
            <person name="Alzari P."/>
            <person name="Mart M."/>
            <person name="Ben-Assaya M."/>
            <person name="Mornico D."/>
            <person name="Santoro M."/>
            <person name="Mart F."/>
            <person name="Giordano W."/>
            <person name="Bogino P."/>
        </authorList>
    </citation>
    <scope>NUCLEOTIDE SEQUENCE [LARGE SCALE GENOMIC DNA]</scope>
    <source>
        <strain evidence="2 3">R30</strain>
    </source>
</reference>
<feature type="signal peptide" evidence="1">
    <location>
        <begin position="1"/>
        <end position="24"/>
    </location>
</feature>
<accession>A0AB38TB02</accession>
<evidence type="ECO:0000313" key="2">
    <source>
        <dbReference type="EMBL" id="UTU51963.1"/>
    </source>
</evidence>
<dbReference type="GeneID" id="91559140"/>
<name>A0AB38TB02_9HYPH</name>
<keyword evidence="1" id="KW-0732">Signal</keyword>
<sequence length="95" mass="10772">MSRLKNYAATAILAIGGTVVTASASSAMPIVSVAKPATPALVEHVRWGCGIGWHPNRWGRCVPNGVVVVRPRYHYWHGPAYVWHPHHHWRHWHHY</sequence>
<dbReference type="RefSeq" id="WP_024503409.1">
    <property type="nucleotide sequence ID" value="NZ_CP088147.1"/>
</dbReference>
<dbReference type="InterPro" id="IPR058110">
    <property type="entry name" value="GCG_CRPN_dom"/>
</dbReference>
<gene>
    <name evidence="2" type="ORF">LRP29_00455</name>
</gene>
<organism evidence="2 3">
    <name type="scientific">Mesorhizobium ciceri</name>
    <dbReference type="NCBI Taxonomy" id="39645"/>
    <lineage>
        <taxon>Bacteria</taxon>
        <taxon>Pseudomonadati</taxon>
        <taxon>Pseudomonadota</taxon>
        <taxon>Alphaproteobacteria</taxon>
        <taxon>Hyphomicrobiales</taxon>
        <taxon>Phyllobacteriaceae</taxon>
        <taxon>Mesorhizobium</taxon>
    </lineage>
</organism>